<accession>A0A9D2HWU7</accession>
<dbReference type="InterPro" id="IPR001173">
    <property type="entry name" value="Glyco_trans_2-like"/>
</dbReference>
<dbReference type="SUPFAM" id="SSF53756">
    <property type="entry name" value="UDP-Glycosyltransferase/glycogen phosphorylase"/>
    <property type="match status" value="1"/>
</dbReference>
<dbReference type="Pfam" id="PF00535">
    <property type="entry name" value="Glycos_transf_2"/>
    <property type="match status" value="1"/>
</dbReference>
<name>A0A9D2HWU7_9BACE</name>
<evidence type="ECO:0000259" key="2">
    <source>
        <dbReference type="Pfam" id="PF00535"/>
    </source>
</evidence>
<gene>
    <name evidence="3" type="ORF">H9950_09555</name>
</gene>
<organism evidence="3 4">
    <name type="scientific">Candidatus Bacteroides avicola</name>
    <dbReference type="NCBI Taxonomy" id="2838468"/>
    <lineage>
        <taxon>Bacteria</taxon>
        <taxon>Pseudomonadati</taxon>
        <taxon>Bacteroidota</taxon>
        <taxon>Bacteroidia</taxon>
        <taxon>Bacteroidales</taxon>
        <taxon>Bacteroidaceae</taxon>
        <taxon>Bacteroides</taxon>
    </lineage>
</organism>
<evidence type="ECO:0000313" key="3">
    <source>
        <dbReference type="EMBL" id="HJA86415.1"/>
    </source>
</evidence>
<reference evidence="3" key="1">
    <citation type="journal article" date="2021" name="PeerJ">
        <title>Extensive microbial diversity within the chicken gut microbiome revealed by metagenomics and culture.</title>
        <authorList>
            <person name="Gilroy R."/>
            <person name="Ravi A."/>
            <person name="Getino M."/>
            <person name="Pursley I."/>
            <person name="Horton D.L."/>
            <person name="Alikhan N.F."/>
            <person name="Baker D."/>
            <person name="Gharbi K."/>
            <person name="Hall N."/>
            <person name="Watson M."/>
            <person name="Adriaenssens E.M."/>
            <person name="Foster-Nyarko E."/>
            <person name="Jarju S."/>
            <person name="Secka A."/>
            <person name="Antonio M."/>
            <person name="Oren A."/>
            <person name="Chaudhuri R.R."/>
            <person name="La Ragione R."/>
            <person name="Hildebrand F."/>
            <person name="Pallen M.J."/>
        </authorList>
    </citation>
    <scope>NUCLEOTIDE SEQUENCE</scope>
    <source>
        <strain evidence="3">ChiHjej12B11-9795</strain>
    </source>
</reference>
<protein>
    <submittedName>
        <fullName evidence="3">Glycosyltransferase</fullName>
        <ecNumber evidence="3">2.4.-.-</ecNumber>
    </submittedName>
</protein>
<sequence length="756" mass="85592">MMKFIKKLLLWQGGECRKKSCHKAGGISDESNACRNPLISIIVASYNYASYIGQTLDSILSQTYANFEVIVVDDGSTDDSVAVISRYLTDGRVRLYTHPGGVNKGLCETVKLGIEQSKGEYVAFCESDDLWHPRYLEKKVEIIHTYRNVGIISNNVEPFGDEDAINDRIGYLRAINASLAVGGNKLDISRNKKKFFNYIPTFSAVMIRKDILAPLDYHSPTDAWIDFWLYRQILKNHQLFYTDEKLTFWRMHDSLNGMSGARDHVRKGDLFMALSDRLLGIRPSLSTRQNLRRLEKSAYWDENYYKEHYGHLLKGAGPLEHYYYLGWKEGCNPSSAFSNDAYLNYYMDLQGGKMNPLLHYERLGKKEKRKIFATHQCQEMPVTAEDIQKIAESGARNVLFISHELTLTGAPRALLNMIVVAKKAGINPVLVSLAAGPMEHEINELGIKLFVLPFMRTRLLFGDRQLEQFLSVFDSIVFNTLVTIPLVKNMSRIKAQKICWLHEGRVSYRQCASCWDLSEFFPFFDHVYSVGDYAASFAASYLPGNMQVEQLLYGIPDEVEDAGCQDTTSEDGSDGKVRLLFPGTLSRRKGYKVFLKSLKYLSPKVRGQFTVYIAGAPADRRITRLIKLCPYSCLRYLGELNHDELLKLYPKVDVVLCPSLDDPMPIVCTEAMMFSKPVVVTDHTGTAALVKDGVSGYIVPSGSPRLLAKALKQVYVQRDRLSAMGKNARQIYEADFTMEIFQEQVKKIFGNGMSAS</sequence>
<dbReference type="Proteomes" id="UP000823862">
    <property type="component" value="Unassembled WGS sequence"/>
</dbReference>
<dbReference type="EC" id="2.4.-.-" evidence="3"/>
<dbReference type="PANTHER" id="PTHR22916">
    <property type="entry name" value="GLYCOSYLTRANSFERASE"/>
    <property type="match status" value="1"/>
</dbReference>
<keyword evidence="3" id="KW-0328">Glycosyltransferase</keyword>
<evidence type="ECO:0000259" key="1">
    <source>
        <dbReference type="Pfam" id="PF00534"/>
    </source>
</evidence>
<dbReference type="InterPro" id="IPR001296">
    <property type="entry name" value="Glyco_trans_1"/>
</dbReference>
<dbReference type="Gene3D" id="3.40.50.2000">
    <property type="entry name" value="Glycogen Phosphorylase B"/>
    <property type="match status" value="1"/>
</dbReference>
<proteinExistence type="predicted"/>
<reference evidence="3" key="2">
    <citation type="submission" date="2021-04" db="EMBL/GenBank/DDBJ databases">
        <authorList>
            <person name="Gilroy R."/>
        </authorList>
    </citation>
    <scope>NUCLEOTIDE SEQUENCE</scope>
    <source>
        <strain evidence="3">ChiHjej12B11-9795</strain>
    </source>
</reference>
<dbReference type="GO" id="GO:0016758">
    <property type="term" value="F:hexosyltransferase activity"/>
    <property type="evidence" value="ECO:0007669"/>
    <property type="project" value="UniProtKB-ARBA"/>
</dbReference>
<dbReference type="SUPFAM" id="SSF53448">
    <property type="entry name" value="Nucleotide-diphospho-sugar transferases"/>
    <property type="match status" value="1"/>
</dbReference>
<evidence type="ECO:0000313" key="4">
    <source>
        <dbReference type="Proteomes" id="UP000823862"/>
    </source>
</evidence>
<comment type="caution">
    <text evidence="3">The sequence shown here is derived from an EMBL/GenBank/DDBJ whole genome shotgun (WGS) entry which is preliminary data.</text>
</comment>
<feature type="domain" description="Glycosyl transferase family 1" evidence="1">
    <location>
        <begin position="574"/>
        <end position="730"/>
    </location>
</feature>
<dbReference type="Gene3D" id="3.90.550.10">
    <property type="entry name" value="Spore Coat Polysaccharide Biosynthesis Protein SpsA, Chain A"/>
    <property type="match status" value="1"/>
</dbReference>
<dbReference type="CDD" id="cd00761">
    <property type="entry name" value="Glyco_tranf_GTA_type"/>
    <property type="match status" value="1"/>
</dbReference>
<dbReference type="AlphaFoldDB" id="A0A9D2HWU7"/>
<feature type="domain" description="Glycosyltransferase 2-like" evidence="2">
    <location>
        <begin position="40"/>
        <end position="204"/>
    </location>
</feature>
<keyword evidence="3" id="KW-0808">Transferase</keyword>
<dbReference type="CDD" id="cd03801">
    <property type="entry name" value="GT4_PimA-like"/>
    <property type="match status" value="1"/>
</dbReference>
<dbReference type="InterPro" id="IPR041693">
    <property type="entry name" value="Glyco_trans_4_5"/>
</dbReference>
<dbReference type="EMBL" id="DWZI01000046">
    <property type="protein sequence ID" value="HJA86415.1"/>
    <property type="molecule type" value="Genomic_DNA"/>
</dbReference>
<dbReference type="Pfam" id="PF00534">
    <property type="entry name" value="Glycos_transf_1"/>
    <property type="match status" value="1"/>
</dbReference>
<dbReference type="PANTHER" id="PTHR22916:SF3">
    <property type="entry name" value="UDP-GLCNAC:BETAGAL BETA-1,3-N-ACETYLGLUCOSAMINYLTRANSFERASE-LIKE PROTEIN 1"/>
    <property type="match status" value="1"/>
</dbReference>
<dbReference type="Pfam" id="PF16994">
    <property type="entry name" value="Glyco_trans_4_5"/>
    <property type="match status" value="1"/>
</dbReference>
<dbReference type="InterPro" id="IPR029044">
    <property type="entry name" value="Nucleotide-diphossugar_trans"/>
</dbReference>